<dbReference type="GO" id="GO:0005634">
    <property type="term" value="C:nucleus"/>
    <property type="evidence" value="ECO:0007669"/>
    <property type="project" value="UniProtKB-SubCell"/>
</dbReference>
<feature type="domain" description="BZIP" evidence="7">
    <location>
        <begin position="175"/>
        <end position="218"/>
    </location>
</feature>
<gene>
    <name evidence="8" type="ORF">pdam_00009537</name>
</gene>
<reference evidence="8 9" key="1">
    <citation type="journal article" date="2018" name="Sci. Rep.">
        <title>Comparative analysis of the Pocillopora damicornis genome highlights role of immune system in coral evolution.</title>
        <authorList>
            <person name="Cunning R."/>
            <person name="Bay R.A."/>
            <person name="Gillette P."/>
            <person name="Baker A.C."/>
            <person name="Traylor-Knowles N."/>
        </authorList>
    </citation>
    <scope>NUCLEOTIDE SEQUENCE [LARGE SCALE GENOMIC DNA]</scope>
    <source>
        <strain evidence="8">RSMAS</strain>
        <tissue evidence="8">Whole animal</tissue>
    </source>
</reference>
<evidence type="ECO:0000313" key="8">
    <source>
        <dbReference type="EMBL" id="RMX55792.1"/>
    </source>
</evidence>
<dbReference type="EMBL" id="RCHS01000997">
    <property type="protein sequence ID" value="RMX55792.1"/>
    <property type="molecule type" value="Genomic_DNA"/>
</dbReference>
<sequence>MKGPGRERFCQNLPSPENVSSRSSPCSTVFSDDGKDYYDFQLYSPLNVDCDFQLTPELTRLDMASSAIDWLENLDSSLQTEGGSQTNVAEDHQRNMMTSYRNAGVDCQVGAAVTFFNPVQPRHAYGPSPTEVATFECHFSPHSYPKDRNNLDSVDCVSDQKWKRSRYSVPDECKDEKYWRNRSRNNMSARKSRQAKRDKDRLVARKMEELEKENAMLKMMLANFMVQHQRQQQRSLPWQ</sequence>
<evidence type="ECO:0000256" key="3">
    <source>
        <dbReference type="ARBA" id="ARBA00023125"/>
    </source>
</evidence>
<evidence type="ECO:0000259" key="7">
    <source>
        <dbReference type="PROSITE" id="PS50217"/>
    </source>
</evidence>
<comment type="caution">
    <text evidence="8">The sequence shown here is derived from an EMBL/GenBank/DDBJ whole genome shotgun (WGS) entry which is preliminary data.</text>
</comment>
<protein>
    <recommendedName>
        <fullName evidence="7">BZIP domain-containing protein</fullName>
    </recommendedName>
</protein>
<evidence type="ECO:0000256" key="2">
    <source>
        <dbReference type="ARBA" id="ARBA00023015"/>
    </source>
</evidence>
<dbReference type="Proteomes" id="UP000275408">
    <property type="component" value="Unassembled WGS sequence"/>
</dbReference>
<dbReference type="GO" id="GO:0000981">
    <property type="term" value="F:DNA-binding transcription factor activity, RNA polymerase II-specific"/>
    <property type="evidence" value="ECO:0007669"/>
    <property type="project" value="TreeGrafter"/>
</dbReference>
<feature type="region of interest" description="Disordered" evidence="6">
    <location>
        <begin position="1"/>
        <end position="25"/>
    </location>
</feature>
<evidence type="ECO:0000313" key="9">
    <source>
        <dbReference type="Proteomes" id="UP000275408"/>
    </source>
</evidence>
<keyword evidence="5" id="KW-0539">Nucleus</keyword>
<dbReference type="InterPro" id="IPR040223">
    <property type="entry name" value="PAR_bZIP"/>
</dbReference>
<dbReference type="PANTHER" id="PTHR11988:SF27">
    <property type="entry name" value="GH27708P"/>
    <property type="match status" value="1"/>
</dbReference>
<dbReference type="CDD" id="cd14695">
    <property type="entry name" value="bZIP_HLF"/>
    <property type="match status" value="1"/>
</dbReference>
<accession>A0A3M6UQ75</accession>
<dbReference type="STRING" id="46731.A0A3M6UQ75"/>
<evidence type="ECO:0000256" key="6">
    <source>
        <dbReference type="SAM" id="MobiDB-lite"/>
    </source>
</evidence>
<evidence type="ECO:0000256" key="4">
    <source>
        <dbReference type="ARBA" id="ARBA00023163"/>
    </source>
</evidence>
<dbReference type="GO" id="GO:0000978">
    <property type="term" value="F:RNA polymerase II cis-regulatory region sequence-specific DNA binding"/>
    <property type="evidence" value="ECO:0007669"/>
    <property type="project" value="TreeGrafter"/>
</dbReference>
<comment type="subcellular location">
    <subcellularLocation>
        <location evidence="1">Nucleus</location>
    </subcellularLocation>
</comment>
<evidence type="ECO:0000256" key="1">
    <source>
        <dbReference type="ARBA" id="ARBA00004123"/>
    </source>
</evidence>
<keyword evidence="3" id="KW-0238">DNA-binding</keyword>
<keyword evidence="2" id="KW-0805">Transcription regulation</keyword>
<dbReference type="PANTHER" id="PTHR11988">
    <property type="entry name" value="THYROTROPH EMBRYONIC FACTOR RELATED"/>
    <property type="match status" value="1"/>
</dbReference>
<keyword evidence="4" id="KW-0804">Transcription</keyword>
<feature type="compositionally biased region" description="Polar residues" evidence="6">
    <location>
        <begin position="12"/>
        <end position="25"/>
    </location>
</feature>
<keyword evidence="9" id="KW-1185">Reference proteome</keyword>
<evidence type="ECO:0000256" key="5">
    <source>
        <dbReference type="ARBA" id="ARBA00023242"/>
    </source>
</evidence>
<proteinExistence type="predicted"/>
<dbReference type="Pfam" id="PF07716">
    <property type="entry name" value="bZIP_2"/>
    <property type="match status" value="1"/>
</dbReference>
<dbReference type="OrthoDB" id="5990456at2759"/>
<dbReference type="Gene3D" id="1.20.5.170">
    <property type="match status" value="1"/>
</dbReference>
<dbReference type="InterPro" id="IPR004827">
    <property type="entry name" value="bZIP"/>
</dbReference>
<dbReference type="PROSITE" id="PS50217">
    <property type="entry name" value="BZIP"/>
    <property type="match status" value="1"/>
</dbReference>
<dbReference type="InterPro" id="IPR046347">
    <property type="entry name" value="bZIP_sf"/>
</dbReference>
<organism evidence="8 9">
    <name type="scientific">Pocillopora damicornis</name>
    <name type="common">Cauliflower coral</name>
    <name type="synonym">Millepora damicornis</name>
    <dbReference type="NCBI Taxonomy" id="46731"/>
    <lineage>
        <taxon>Eukaryota</taxon>
        <taxon>Metazoa</taxon>
        <taxon>Cnidaria</taxon>
        <taxon>Anthozoa</taxon>
        <taxon>Hexacorallia</taxon>
        <taxon>Scleractinia</taxon>
        <taxon>Astrocoeniina</taxon>
        <taxon>Pocilloporidae</taxon>
        <taxon>Pocillopora</taxon>
    </lineage>
</organism>
<name>A0A3M6UQ75_POCDA</name>
<dbReference type="AlphaFoldDB" id="A0A3M6UQ75"/>
<dbReference type="SUPFAM" id="SSF57959">
    <property type="entry name" value="Leucine zipper domain"/>
    <property type="match status" value="1"/>
</dbReference>